<protein>
    <submittedName>
        <fullName evidence="1">Uncharacterized protein</fullName>
    </submittedName>
</protein>
<reference evidence="1" key="1">
    <citation type="submission" date="2014-11" db="EMBL/GenBank/DDBJ databases">
        <authorList>
            <person name="Amaro Gonzalez C."/>
        </authorList>
    </citation>
    <scope>NUCLEOTIDE SEQUENCE</scope>
</reference>
<accession>A0A0E9PBZ6</accession>
<reference evidence="1" key="2">
    <citation type="journal article" date="2015" name="Fish Shellfish Immunol.">
        <title>Early steps in the European eel (Anguilla anguilla)-Vibrio vulnificus interaction in the gills: Role of the RtxA13 toxin.</title>
        <authorList>
            <person name="Callol A."/>
            <person name="Pajuelo D."/>
            <person name="Ebbesson L."/>
            <person name="Teles M."/>
            <person name="MacKenzie S."/>
            <person name="Amaro C."/>
        </authorList>
    </citation>
    <scope>NUCLEOTIDE SEQUENCE</scope>
</reference>
<organism evidence="1">
    <name type="scientific">Anguilla anguilla</name>
    <name type="common">European freshwater eel</name>
    <name type="synonym">Muraena anguilla</name>
    <dbReference type="NCBI Taxonomy" id="7936"/>
    <lineage>
        <taxon>Eukaryota</taxon>
        <taxon>Metazoa</taxon>
        <taxon>Chordata</taxon>
        <taxon>Craniata</taxon>
        <taxon>Vertebrata</taxon>
        <taxon>Euteleostomi</taxon>
        <taxon>Actinopterygii</taxon>
        <taxon>Neopterygii</taxon>
        <taxon>Teleostei</taxon>
        <taxon>Anguilliformes</taxon>
        <taxon>Anguillidae</taxon>
        <taxon>Anguilla</taxon>
    </lineage>
</organism>
<proteinExistence type="predicted"/>
<name>A0A0E9PBZ6_ANGAN</name>
<sequence length="20" mass="2356">MHQDMTWLLTGYREVMSLGS</sequence>
<dbReference type="AlphaFoldDB" id="A0A0E9PBZ6"/>
<evidence type="ECO:0000313" key="1">
    <source>
        <dbReference type="EMBL" id="JAH02206.1"/>
    </source>
</evidence>
<dbReference type="EMBL" id="GBXM01106371">
    <property type="protein sequence ID" value="JAH02206.1"/>
    <property type="molecule type" value="Transcribed_RNA"/>
</dbReference>